<comment type="caution">
    <text evidence="10">The sequence shown here is derived from an EMBL/GenBank/DDBJ whole genome shotgun (WGS) entry which is preliminary data.</text>
</comment>
<dbReference type="GO" id="GO:0005615">
    <property type="term" value="C:extracellular space"/>
    <property type="evidence" value="ECO:0007669"/>
    <property type="project" value="TreeGrafter"/>
</dbReference>
<dbReference type="PANTHER" id="PTHR10505">
    <property type="entry name" value="CALCITONIN-RELATED"/>
    <property type="match status" value="1"/>
</dbReference>
<feature type="disulfide bond" evidence="6">
    <location>
        <begin position="84"/>
        <end position="90"/>
    </location>
</feature>
<evidence type="ECO:0000259" key="9">
    <source>
        <dbReference type="SMART" id="SM00113"/>
    </source>
</evidence>
<name>A0A553Q7I0_9TELE</name>
<feature type="domain" description="Calcitonin peptide-like" evidence="9">
    <location>
        <begin position="82"/>
        <end position="119"/>
    </location>
</feature>
<evidence type="ECO:0000256" key="3">
    <source>
        <dbReference type="ARBA" id="ARBA00022525"/>
    </source>
</evidence>
<dbReference type="GO" id="GO:0031716">
    <property type="term" value="F:calcitonin receptor binding"/>
    <property type="evidence" value="ECO:0007669"/>
    <property type="project" value="TreeGrafter"/>
</dbReference>
<feature type="signal peptide" evidence="8">
    <location>
        <begin position="1"/>
        <end position="18"/>
    </location>
</feature>
<dbReference type="GO" id="GO:0005179">
    <property type="term" value="F:hormone activity"/>
    <property type="evidence" value="ECO:0007669"/>
    <property type="project" value="InterPro"/>
</dbReference>
<dbReference type="AlphaFoldDB" id="A0A553Q7I0"/>
<evidence type="ECO:0000256" key="6">
    <source>
        <dbReference type="PIRSR" id="PIRSR621116-50"/>
    </source>
</evidence>
<gene>
    <name evidence="10" type="ORF">DNTS_011908</name>
</gene>
<evidence type="ECO:0000256" key="5">
    <source>
        <dbReference type="ARBA" id="ARBA00023157"/>
    </source>
</evidence>
<sequence length="160" mass="17711">MLVLKICSFLMVYSAVLGQVHISSADTHRHPGDSLVDSLTPVDVDLRTILVAFLKNLMMKSTGDLSLDPELPNHPHSGHLVKRCAGLSTCVLGKLSQELLRLHSIKSTDVGAETPGRKRRRRRSAELDQTRPDQNQSLSLKRADPSLIRKDSIGIEQNQD</sequence>
<dbReference type="SMART" id="SM00113">
    <property type="entry name" value="CALCITONIN"/>
    <property type="match status" value="1"/>
</dbReference>
<dbReference type="OrthoDB" id="9929923at2759"/>
<comment type="subcellular location">
    <subcellularLocation>
        <location evidence="1">Secreted</location>
    </subcellularLocation>
</comment>
<evidence type="ECO:0000256" key="8">
    <source>
        <dbReference type="SAM" id="SignalP"/>
    </source>
</evidence>
<organism evidence="10 11">
    <name type="scientific">Danionella cerebrum</name>
    <dbReference type="NCBI Taxonomy" id="2873325"/>
    <lineage>
        <taxon>Eukaryota</taxon>
        <taxon>Metazoa</taxon>
        <taxon>Chordata</taxon>
        <taxon>Craniata</taxon>
        <taxon>Vertebrata</taxon>
        <taxon>Euteleostomi</taxon>
        <taxon>Actinopterygii</taxon>
        <taxon>Neopterygii</taxon>
        <taxon>Teleostei</taxon>
        <taxon>Ostariophysi</taxon>
        <taxon>Cypriniformes</taxon>
        <taxon>Danionidae</taxon>
        <taxon>Danioninae</taxon>
        <taxon>Danionella</taxon>
    </lineage>
</organism>
<comment type="similarity">
    <text evidence="2">Belongs to the calcitonin family.</text>
</comment>
<dbReference type="PANTHER" id="PTHR10505:SF16">
    <property type="entry name" value="CALCITONIN"/>
    <property type="match status" value="1"/>
</dbReference>
<dbReference type="InterPro" id="IPR021116">
    <property type="entry name" value="Calcitonin/adrenomedullin"/>
</dbReference>
<protein>
    <recommendedName>
        <fullName evidence="9">Calcitonin peptide-like domain-containing protein</fullName>
    </recommendedName>
</protein>
<evidence type="ECO:0000313" key="11">
    <source>
        <dbReference type="Proteomes" id="UP000316079"/>
    </source>
</evidence>
<keyword evidence="11" id="KW-1185">Reference proteome</keyword>
<dbReference type="InterPro" id="IPR001693">
    <property type="entry name" value="Calcitonin_peptide-like"/>
</dbReference>
<evidence type="ECO:0000313" key="10">
    <source>
        <dbReference type="EMBL" id="TRY85881.1"/>
    </source>
</evidence>
<evidence type="ECO:0000256" key="1">
    <source>
        <dbReference type="ARBA" id="ARBA00004613"/>
    </source>
</evidence>
<proteinExistence type="inferred from homology"/>
<dbReference type="STRING" id="623744.A0A553Q7I0"/>
<keyword evidence="4 8" id="KW-0732">Signal</keyword>
<dbReference type="Pfam" id="PF00214">
    <property type="entry name" value="Calc_CGRP_IAPP"/>
    <property type="match status" value="1"/>
</dbReference>
<feature type="chain" id="PRO_5022182213" description="Calcitonin peptide-like domain-containing protein" evidence="8">
    <location>
        <begin position="19"/>
        <end position="160"/>
    </location>
</feature>
<dbReference type="Proteomes" id="UP000316079">
    <property type="component" value="Unassembled WGS sequence"/>
</dbReference>
<evidence type="ECO:0000256" key="4">
    <source>
        <dbReference type="ARBA" id="ARBA00022729"/>
    </source>
</evidence>
<accession>A0A553Q7I0</accession>
<dbReference type="InterPro" id="IPR021117">
    <property type="entry name" value="Calcitonin-like"/>
</dbReference>
<keyword evidence="5 6" id="KW-1015">Disulfide bond</keyword>
<reference evidence="10 11" key="1">
    <citation type="journal article" date="2019" name="Sci. Data">
        <title>Hybrid genome assembly and annotation of Danionella translucida.</title>
        <authorList>
            <person name="Kadobianskyi M."/>
            <person name="Schulze L."/>
            <person name="Schuelke M."/>
            <person name="Judkewitz B."/>
        </authorList>
    </citation>
    <scope>NUCLEOTIDE SEQUENCE [LARGE SCALE GENOMIC DNA]</scope>
    <source>
        <strain evidence="10 11">Bolton</strain>
    </source>
</reference>
<evidence type="ECO:0000256" key="2">
    <source>
        <dbReference type="ARBA" id="ARBA00009222"/>
    </source>
</evidence>
<feature type="compositionally biased region" description="Basic and acidic residues" evidence="7">
    <location>
        <begin position="141"/>
        <end position="153"/>
    </location>
</feature>
<dbReference type="EMBL" id="SRMA01026256">
    <property type="protein sequence ID" value="TRY85881.1"/>
    <property type="molecule type" value="Genomic_DNA"/>
</dbReference>
<evidence type="ECO:0000256" key="7">
    <source>
        <dbReference type="SAM" id="MobiDB-lite"/>
    </source>
</evidence>
<feature type="region of interest" description="Disordered" evidence="7">
    <location>
        <begin position="109"/>
        <end position="160"/>
    </location>
</feature>
<keyword evidence="3" id="KW-0964">Secreted</keyword>